<evidence type="ECO:0000256" key="1">
    <source>
        <dbReference type="SAM" id="SignalP"/>
    </source>
</evidence>
<feature type="chain" id="PRO_5043461513" description="EMI domain-containing protein" evidence="1">
    <location>
        <begin position="21"/>
        <end position="109"/>
    </location>
</feature>
<comment type="caution">
    <text evidence="2">The sequence shown here is derived from an EMBL/GenBank/DDBJ whole genome shotgun (WGS) entry which is preliminary data.</text>
</comment>
<accession>A0AAV4GNM2</accession>
<evidence type="ECO:0008006" key="4">
    <source>
        <dbReference type="Google" id="ProtNLM"/>
    </source>
</evidence>
<organism evidence="2 3">
    <name type="scientific">Elysia marginata</name>
    <dbReference type="NCBI Taxonomy" id="1093978"/>
    <lineage>
        <taxon>Eukaryota</taxon>
        <taxon>Metazoa</taxon>
        <taxon>Spiralia</taxon>
        <taxon>Lophotrochozoa</taxon>
        <taxon>Mollusca</taxon>
        <taxon>Gastropoda</taxon>
        <taxon>Heterobranchia</taxon>
        <taxon>Euthyneura</taxon>
        <taxon>Panpulmonata</taxon>
        <taxon>Sacoglossa</taxon>
        <taxon>Placobranchoidea</taxon>
        <taxon>Plakobranchidae</taxon>
        <taxon>Elysia</taxon>
    </lineage>
</organism>
<evidence type="ECO:0000313" key="3">
    <source>
        <dbReference type="Proteomes" id="UP000762676"/>
    </source>
</evidence>
<keyword evidence="3" id="KW-1185">Reference proteome</keyword>
<gene>
    <name evidence="2" type="ORF">ElyMa_000709600</name>
</gene>
<feature type="signal peptide" evidence="1">
    <location>
        <begin position="1"/>
        <end position="20"/>
    </location>
</feature>
<proteinExistence type="predicted"/>
<sequence length="109" mass="12294">MLVCWLALATVWTSLSPGLSDPTLPARRSCPVIKHPLDVIISELPPLPQWSAGKSDYCWAWTLFSCWSCKMEEKEMKGWGGVKSTSVSNNRTTTVGLHYCCRDWDETED</sequence>
<dbReference type="AlphaFoldDB" id="A0AAV4GNM2"/>
<dbReference type="EMBL" id="BMAT01001461">
    <property type="protein sequence ID" value="GFR86000.1"/>
    <property type="molecule type" value="Genomic_DNA"/>
</dbReference>
<reference evidence="2 3" key="1">
    <citation type="journal article" date="2021" name="Elife">
        <title>Chloroplast acquisition without the gene transfer in kleptoplastic sea slugs, Plakobranchus ocellatus.</title>
        <authorList>
            <person name="Maeda T."/>
            <person name="Takahashi S."/>
            <person name="Yoshida T."/>
            <person name="Shimamura S."/>
            <person name="Takaki Y."/>
            <person name="Nagai Y."/>
            <person name="Toyoda A."/>
            <person name="Suzuki Y."/>
            <person name="Arimoto A."/>
            <person name="Ishii H."/>
            <person name="Satoh N."/>
            <person name="Nishiyama T."/>
            <person name="Hasebe M."/>
            <person name="Maruyama T."/>
            <person name="Minagawa J."/>
            <person name="Obokata J."/>
            <person name="Shigenobu S."/>
        </authorList>
    </citation>
    <scope>NUCLEOTIDE SEQUENCE [LARGE SCALE GENOMIC DNA]</scope>
</reference>
<protein>
    <recommendedName>
        <fullName evidence="4">EMI domain-containing protein</fullName>
    </recommendedName>
</protein>
<evidence type="ECO:0000313" key="2">
    <source>
        <dbReference type="EMBL" id="GFR86000.1"/>
    </source>
</evidence>
<dbReference type="Proteomes" id="UP000762676">
    <property type="component" value="Unassembled WGS sequence"/>
</dbReference>
<keyword evidence="1" id="KW-0732">Signal</keyword>
<name>A0AAV4GNM2_9GAST</name>